<organism evidence="2">
    <name type="scientific">bioreactor metagenome</name>
    <dbReference type="NCBI Taxonomy" id="1076179"/>
    <lineage>
        <taxon>unclassified sequences</taxon>
        <taxon>metagenomes</taxon>
        <taxon>ecological metagenomes</taxon>
    </lineage>
</organism>
<dbReference type="InterPro" id="IPR050789">
    <property type="entry name" value="Diverse_Enzym_Activities"/>
</dbReference>
<dbReference type="AlphaFoldDB" id="A0A644Y6Q8"/>
<dbReference type="PANTHER" id="PTHR43283">
    <property type="entry name" value="BETA-LACTAMASE-RELATED"/>
    <property type="match status" value="1"/>
</dbReference>
<dbReference type="SUPFAM" id="SSF56601">
    <property type="entry name" value="beta-lactamase/transpeptidase-like"/>
    <property type="match status" value="1"/>
</dbReference>
<dbReference type="InterPro" id="IPR001466">
    <property type="entry name" value="Beta-lactam-related"/>
</dbReference>
<dbReference type="Pfam" id="PF00144">
    <property type="entry name" value="Beta-lactamase"/>
    <property type="match status" value="1"/>
</dbReference>
<dbReference type="Gene3D" id="3.40.710.10">
    <property type="entry name" value="DD-peptidase/beta-lactamase superfamily"/>
    <property type="match status" value="1"/>
</dbReference>
<feature type="domain" description="Beta-lactamase-related" evidence="1">
    <location>
        <begin position="9"/>
        <end position="361"/>
    </location>
</feature>
<reference evidence="2" key="1">
    <citation type="submission" date="2019-08" db="EMBL/GenBank/DDBJ databases">
        <authorList>
            <person name="Kucharzyk K."/>
            <person name="Murdoch R.W."/>
            <person name="Higgins S."/>
            <person name="Loffler F."/>
        </authorList>
    </citation>
    <scope>NUCLEOTIDE SEQUENCE</scope>
</reference>
<name>A0A644Y6Q8_9ZZZZ</name>
<dbReference type="PANTHER" id="PTHR43283:SF3">
    <property type="entry name" value="BETA-LACTAMASE FAMILY PROTEIN (AFU_ORTHOLOGUE AFUA_5G07500)"/>
    <property type="match status" value="1"/>
</dbReference>
<evidence type="ECO:0000313" key="2">
    <source>
        <dbReference type="EMBL" id="MPM23628.1"/>
    </source>
</evidence>
<dbReference type="EMBL" id="VSSQ01004076">
    <property type="protein sequence ID" value="MPM23628.1"/>
    <property type="molecule type" value="Genomic_DNA"/>
</dbReference>
<evidence type="ECO:0000259" key="1">
    <source>
        <dbReference type="Pfam" id="PF00144"/>
    </source>
</evidence>
<gene>
    <name evidence="2" type="ORF">SDC9_70102</name>
</gene>
<comment type="caution">
    <text evidence="2">The sequence shown here is derived from an EMBL/GenBank/DDBJ whole genome shotgun (WGS) entry which is preliminary data.</text>
</comment>
<proteinExistence type="predicted"/>
<protein>
    <recommendedName>
        <fullName evidence="1">Beta-lactamase-related domain-containing protein</fullName>
    </recommendedName>
</protein>
<dbReference type="InterPro" id="IPR012338">
    <property type="entry name" value="Beta-lactam/transpept-like"/>
</dbReference>
<accession>A0A644Y6Q8</accession>
<sequence>MSNRFNKLTRFMDETLARLNVSGIDCVIYKAHEEIFRHQAGYRDLEQKLPMTPGAIYNIYSATKVVTCTAALQLMEQGAFCLTDPISLYLPEFSNMRVKTGTFSIQPARASIRMIDLFTMSAGVSYELDTPEMRRLTAATGGDFSTRDFVAALAREPLMFEPGEGWNYSYCHDVLGAVIEAVSGVSFGTYLKKNIFDPLDMKNTGFSLPAGKEQLLAPQYEYFPETHSAERISGKCLGAAGLRHESGGGGLITTAEDYILFADALACGGIGKSGARILSQNSIRLMSRNHLRGKPMEDFRKMIPNGGIGYGLGVATIMDATQAYTLIPENAFYWGGIGGVQNLIDPSNQLSYFVAQHTFNAPKESLYPQMLNILYANI</sequence>